<dbReference type="Proteomes" id="UP001649381">
    <property type="component" value="Unassembled WGS sequence"/>
</dbReference>
<name>A0ABS9GXB8_9BACL</name>
<proteinExistence type="predicted"/>
<protein>
    <recommendedName>
        <fullName evidence="4">Multidrug transporter</fullName>
    </recommendedName>
</protein>
<dbReference type="EMBL" id="JAKIJS010000001">
    <property type="protein sequence ID" value="MCF6136118.1"/>
    <property type="molecule type" value="Genomic_DNA"/>
</dbReference>
<sequence>MTKNKGEDPKNSSMVNDEKELREHSKVMENVSSNEEVKKSGKTPDPVQHEQEADDKDNG</sequence>
<keyword evidence="3" id="KW-1185">Reference proteome</keyword>
<organism evidence="2 3">
    <name type="scientific">Pseudalkalibacillus berkeleyi</name>
    <dbReference type="NCBI Taxonomy" id="1069813"/>
    <lineage>
        <taxon>Bacteria</taxon>
        <taxon>Bacillati</taxon>
        <taxon>Bacillota</taxon>
        <taxon>Bacilli</taxon>
        <taxon>Bacillales</taxon>
        <taxon>Fictibacillaceae</taxon>
        <taxon>Pseudalkalibacillus</taxon>
    </lineage>
</organism>
<reference evidence="2 3" key="1">
    <citation type="submission" date="2022-01" db="EMBL/GenBank/DDBJ databases">
        <title>Alkalihalobacillus sp. EGI L200015, a novel bacterium isolated from a salt lake sediment.</title>
        <authorList>
            <person name="Gao L."/>
            <person name="Fang B.-Z."/>
            <person name="Li W.-J."/>
        </authorList>
    </citation>
    <scope>NUCLEOTIDE SEQUENCE [LARGE SCALE GENOMIC DNA]</scope>
    <source>
        <strain evidence="2 3">KCTC 12718</strain>
    </source>
</reference>
<accession>A0ABS9GXB8</accession>
<feature type="compositionally biased region" description="Basic and acidic residues" evidence="1">
    <location>
        <begin position="47"/>
        <end position="59"/>
    </location>
</feature>
<evidence type="ECO:0000313" key="2">
    <source>
        <dbReference type="EMBL" id="MCF6136118.1"/>
    </source>
</evidence>
<feature type="compositionally biased region" description="Basic and acidic residues" evidence="1">
    <location>
        <begin position="1"/>
        <end position="27"/>
    </location>
</feature>
<feature type="region of interest" description="Disordered" evidence="1">
    <location>
        <begin position="1"/>
        <end position="59"/>
    </location>
</feature>
<dbReference type="RefSeq" id="WP_236330271.1">
    <property type="nucleotide sequence ID" value="NZ_JAKIJS010000001.1"/>
</dbReference>
<gene>
    <name evidence="2" type="ORF">L2716_00160</name>
</gene>
<evidence type="ECO:0000256" key="1">
    <source>
        <dbReference type="SAM" id="MobiDB-lite"/>
    </source>
</evidence>
<comment type="caution">
    <text evidence="2">The sequence shown here is derived from an EMBL/GenBank/DDBJ whole genome shotgun (WGS) entry which is preliminary data.</text>
</comment>
<evidence type="ECO:0008006" key="4">
    <source>
        <dbReference type="Google" id="ProtNLM"/>
    </source>
</evidence>
<evidence type="ECO:0000313" key="3">
    <source>
        <dbReference type="Proteomes" id="UP001649381"/>
    </source>
</evidence>